<gene>
    <name evidence="1" type="ORF">S18_848_0031</name>
</gene>
<dbReference type="AlphaFoldDB" id="F4MMT1"/>
<accession>F4MMT1</accession>
<dbReference type="EMBL" id="FQ032823">
    <property type="protein sequence ID" value="CBL87444.1"/>
    <property type="molecule type" value="Genomic_DNA"/>
</dbReference>
<reference evidence="1" key="2">
    <citation type="journal article" date="2012" name="Environ. Microbiol.">
        <title>Genomic content of uncultured Bacteroidetes from contrasting oceanic provinces in the North Atlantic Ocean.</title>
        <authorList>
            <person name="Gomez-Pereira P.R."/>
            <person name="Schuler M."/>
            <person name="Fuchs B.M."/>
            <person name="Bennke C."/>
            <person name="Teeling H."/>
            <person name="Waldmann J."/>
            <person name="Richter M."/>
            <person name="Barbe V."/>
            <person name="Bataille E."/>
            <person name="Glockner F.O."/>
            <person name="Amann R."/>
        </authorList>
    </citation>
    <scope>NUCLEOTIDE SEQUENCE</scope>
</reference>
<sequence length="77" mass="9047">MREIAHIPHPVMRITVHSYNGQYRLRFELDRFEQSFKYAEADHTLAEVETLGATLAEGVLLRFVDMRTQYLEHLPST</sequence>
<evidence type="ECO:0000313" key="1">
    <source>
        <dbReference type="EMBL" id="CBL87444.1"/>
    </source>
</evidence>
<proteinExistence type="predicted"/>
<protein>
    <submittedName>
        <fullName evidence="1">Uncharacterized protein</fullName>
    </submittedName>
</protein>
<name>F4MMT1_9BACT</name>
<organism evidence="1">
    <name type="scientific">uncultured Flavobacteriia bacterium</name>
    <dbReference type="NCBI Taxonomy" id="212695"/>
    <lineage>
        <taxon>Bacteria</taxon>
        <taxon>Pseudomonadati</taxon>
        <taxon>Bacteroidota</taxon>
        <taxon>Flavobacteriia</taxon>
        <taxon>environmental samples</taxon>
    </lineage>
</organism>
<reference evidence="1" key="1">
    <citation type="submission" date="2010-05" db="EMBL/GenBank/DDBJ databases">
        <authorList>
            <person name="Genoscope - CEA"/>
        </authorList>
    </citation>
    <scope>NUCLEOTIDE SEQUENCE</scope>
</reference>